<dbReference type="InterPro" id="IPR026445">
    <property type="entry name" value="AlkhydPrxdase/COmuclacdeCOase"/>
</dbReference>
<dbReference type="PANTHER" id="PTHR33930">
    <property type="entry name" value="ALKYL HYDROPEROXIDE REDUCTASE AHPD"/>
    <property type="match status" value="1"/>
</dbReference>
<feature type="domain" description="Carboxymuconolactone decarboxylase-like" evidence="1">
    <location>
        <begin position="50"/>
        <end position="130"/>
    </location>
</feature>
<evidence type="ECO:0000259" key="1">
    <source>
        <dbReference type="Pfam" id="PF02627"/>
    </source>
</evidence>
<organism evidence="2 3">
    <name type="scientific">Cyclonatronum proteinivorum</name>
    <dbReference type="NCBI Taxonomy" id="1457365"/>
    <lineage>
        <taxon>Bacteria</taxon>
        <taxon>Pseudomonadati</taxon>
        <taxon>Balneolota</taxon>
        <taxon>Balneolia</taxon>
        <taxon>Balneolales</taxon>
        <taxon>Cyclonatronaceae</taxon>
        <taxon>Cyclonatronum</taxon>
    </lineage>
</organism>
<protein>
    <submittedName>
        <fullName evidence="2">Alkylhydroperoxidase/carboxymuconolactone decarboxylase family protein</fullName>
    </submittedName>
</protein>
<dbReference type="GO" id="GO:0051920">
    <property type="term" value="F:peroxiredoxin activity"/>
    <property type="evidence" value="ECO:0007669"/>
    <property type="project" value="InterPro"/>
</dbReference>
<dbReference type="Pfam" id="PF02627">
    <property type="entry name" value="CMD"/>
    <property type="match status" value="1"/>
</dbReference>
<reference evidence="2 3" key="1">
    <citation type="submission" date="2018-03" db="EMBL/GenBank/DDBJ databases">
        <title>Phenotypic and genomic properties of Cyclonatronum proteinivorum gen. nov., sp. nov., a haloalkaliphilic bacteroidete from soda lakes possessing Na+-translocating rhodopsin.</title>
        <authorList>
            <person name="Toshchakov S.V."/>
            <person name="Korzhenkov A."/>
            <person name="Samarov N.I."/>
            <person name="Kublanov I.V."/>
            <person name="Muntyan M.S."/>
            <person name="Sorokin D.Y."/>
        </authorList>
    </citation>
    <scope>NUCLEOTIDE SEQUENCE [LARGE SCALE GENOMIC DNA]</scope>
    <source>
        <strain evidence="2 3">Omega</strain>
    </source>
</reference>
<evidence type="ECO:0000313" key="2">
    <source>
        <dbReference type="EMBL" id="AXJ02388.1"/>
    </source>
</evidence>
<dbReference type="NCBIfam" id="TIGR00778">
    <property type="entry name" value="ahpD_dom"/>
    <property type="match status" value="1"/>
</dbReference>
<dbReference type="AlphaFoldDB" id="A0A345UPI6"/>
<dbReference type="InterPro" id="IPR004675">
    <property type="entry name" value="AhpD_core"/>
</dbReference>
<gene>
    <name evidence="2" type="ORF">CYPRO_3154</name>
</gene>
<keyword evidence="2" id="KW-0560">Oxidoreductase</keyword>
<dbReference type="PANTHER" id="PTHR33930:SF2">
    <property type="entry name" value="BLR3452 PROTEIN"/>
    <property type="match status" value="1"/>
</dbReference>
<dbReference type="SUPFAM" id="SSF69118">
    <property type="entry name" value="AhpD-like"/>
    <property type="match status" value="1"/>
</dbReference>
<dbReference type="EMBL" id="CP027806">
    <property type="protein sequence ID" value="AXJ02388.1"/>
    <property type="molecule type" value="Genomic_DNA"/>
</dbReference>
<dbReference type="KEGG" id="cprv:CYPRO_3154"/>
<evidence type="ECO:0000313" key="3">
    <source>
        <dbReference type="Proteomes" id="UP000254808"/>
    </source>
</evidence>
<name>A0A345UPI6_9BACT</name>
<proteinExistence type="predicted"/>
<keyword evidence="3" id="KW-1185">Reference proteome</keyword>
<sequence>MVWKGTFSARDSGSSIVCIAHFYFYYSEMEKTYYDPKDLKKFGDIADFEPELAQKFFDYYGSVFEEGELSAREKALIALAVAHTVQCPYCIDAYTEASLEKGANEAQMMEAVHVACAIRGGASLVHGVQMMNKAKKLGM</sequence>
<dbReference type="Gene3D" id="1.20.1290.10">
    <property type="entry name" value="AhpD-like"/>
    <property type="match status" value="1"/>
</dbReference>
<keyword evidence="2" id="KW-0575">Peroxidase</keyword>
<dbReference type="NCBIfam" id="TIGR04169">
    <property type="entry name" value="perox_w_seleSAM"/>
    <property type="match status" value="1"/>
</dbReference>
<accession>A0A345UPI6</accession>
<dbReference type="InterPro" id="IPR029032">
    <property type="entry name" value="AhpD-like"/>
</dbReference>
<dbReference type="InterPro" id="IPR003779">
    <property type="entry name" value="CMD-like"/>
</dbReference>
<dbReference type="Proteomes" id="UP000254808">
    <property type="component" value="Chromosome"/>
</dbReference>